<comment type="caution">
    <text evidence="2">The sequence shown here is derived from an EMBL/GenBank/DDBJ whole genome shotgun (WGS) entry which is preliminary data.</text>
</comment>
<name>A0A017TE11_9BACT</name>
<evidence type="ECO:0000313" key="2">
    <source>
        <dbReference type="EMBL" id="EYF07484.1"/>
    </source>
</evidence>
<gene>
    <name evidence="2" type="ORF">CAP_0237</name>
</gene>
<organism evidence="2 3">
    <name type="scientific">Chondromyces apiculatus DSM 436</name>
    <dbReference type="NCBI Taxonomy" id="1192034"/>
    <lineage>
        <taxon>Bacteria</taxon>
        <taxon>Pseudomonadati</taxon>
        <taxon>Myxococcota</taxon>
        <taxon>Polyangia</taxon>
        <taxon>Polyangiales</taxon>
        <taxon>Polyangiaceae</taxon>
        <taxon>Chondromyces</taxon>
    </lineage>
</organism>
<dbReference type="Proteomes" id="UP000019678">
    <property type="component" value="Unassembled WGS sequence"/>
</dbReference>
<dbReference type="AlphaFoldDB" id="A0A017TE11"/>
<dbReference type="OrthoDB" id="9958658at2"/>
<sequence length="136" mass="13899">MTFRTAFSPPSLVAGFLLLALSACGKSGTETSSATAPSGTSAASASGTTCDLASFEKAQSDEGPNATLHSERKFTGCKFDSWTKGTKTATFVGGDKKVYCTNMADPGLQPGDTVDIAGKADGGGYMRLYGCTATKK</sequence>
<dbReference type="PROSITE" id="PS51257">
    <property type="entry name" value="PROKAR_LIPOPROTEIN"/>
    <property type="match status" value="1"/>
</dbReference>
<dbReference type="EMBL" id="ASRX01000010">
    <property type="protein sequence ID" value="EYF07484.1"/>
    <property type="molecule type" value="Genomic_DNA"/>
</dbReference>
<evidence type="ECO:0008006" key="4">
    <source>
        <dbReference type="Google" id="ProtNLM"/>
    </source>
</evidence>
<feature type="signal peptide" evidence="1">
    <location>
        <begin position="1"/>
        <end position="25"/>
    </location>
</feature>
<proteinExistence type="predicted"/>
<dbReference type="STRING" id="1192034.CAP_0237"/>
<reference evidence="2 3" key="1">
    <citation type="submission" date="2013-05" db="EMBL/GenBank/DDBJ databases">
        <title>Genome assembly of Chondromyces apiculatus DSM 436.</title>
        <authorList>
            <person name="Sharma G."/>
            <person name="Khatri I."/>
            <person name="Kaur C."/>
            <person name="Mayilraj S."/>
            <person name="Subramanian S."/>
        </authorList>
    </citation>
    <scope>NUCLEOTIDE SEQUENCE [LARGE SCALE GENOMIC DNA]</scope>
    <source>
        <strain evidence="2 3">DSM 436</strain>
    </source>
</reference>
<dbReference type="RefSeq" id="WP_044237819.1">
    <property type="nucleotide sequence ID" value="NZ_ASRX01000010.1"/>
</dbReference>
<evidence type="ECO:0000313" key="3">
    <source>
        <dbReference type="Proteomes" id="UP000019678"/>
    </source>
</evidence>
<protein>
    <recommendedName>
        <fullName evidence="4">Lipoprotein</fullName>
    </recommendedName>
</protein>
<evidence type="ECO:0000256" key="1">
    <source>
        <dbReference type="SAM" id="SignalP"/>
    </source>
</evidence>
<keyword evidence="1" id="KW-0732">Signal</keyword>
<accession>A0A017TE11</accession>
<keyword evidence="3" id="KW-1185">Reference proteome</keyword>
<feature type="chain" id="PRO_5001497173" description="Lipoprotein" evidence="1">
    <location>
        <begin position="26"/>
        <end position="136"/>
    </location>
</feature>